<evidence type="ECO:0000256" key="1">
    <source>
        <dbReference type="SAM" id="Phobius"/>
    </source>
</evidence>
<dbReference type="EnsemblPlants" id="PGSC0003DMT400090915">
    <property type="protein sequence ID" value="PGSC0003DMT400090915"/>
    <property type="gene ID" value="PGSC0003DMG400040486"/>
</dbReference>
<reference evidence="3" key="1">
    <citation type="journal article" date="2011" name="Nature">
        <title>Genome sequence and analysis of the tuber crop potato.</title>
        <authorList>
            <consortium name="The Potato Genome Sequencing Consortium"/>
        </authorList>
    </citation>
    <scope>NUCLEOTIDE SEQUENCE [LARGE SCALE GENOMIC DNA]</scope>
    <source>
        <strain evidence="3">cv. DM1-3 516 R44</strain>
    </source>
</reference>
<evidence type="ECO:0000313" key="2">
    <source>
        <dbReference type="EnsemblPlants" id="PGSC0003DMT400090915"/>
    </source>
</evidence>
<accession>M1DLH2</accession>
<protein>
    <submittedName>
        <fullName evidence="2">Uncharacterized protein</fullName>
    </submittedName>
</protein>
<feature type="transmembrane region" description="Helical" evidence="1">
    <location>
        <begin position="54"/>
        <end position="73"/>
    </location>
</feature>
<keyword evidence="3" id="KW-1185">Reference proteome</keyword>
<keyword evidence="1" id="KW-0472">Membrane</keyword>
<sequence>MGHPLLPLINWSFVSHALYKIITHRKTPSRTVVHTTGREGGREPLGSILPSLGSLGPLAYAIPFALVLALLMLNQNLFGLLYYEGLGTGCLGLAPLPRALICLVNCTIARGAARGGVDSILPKAGSSHDHPDGS</sequence>
<reference evidence="2" key="2">
    <citation type="submission" date="2015-06" db="UniProtKB">
        <authorList>
            <consortium name="EnsemblPlants"/>
        </authorList>
    </citation>
    <scope>IDENTIFICATION</scope>
    <source>
        <strain evidence="2">DM1-3 516 R44</strain>
    </source>
</reference>
<name>M1DLH2_SOLTU</name>
<dbReference type="HOGENOM" id="CLU_1899874_0_0_1"/>
<keyword evidence="1" id="KW-1133">Transmembrane helix</keyword>
<evidence type="ECO:0000313" key="3">
    <source>
        <dbReference type="Proteomes" id="UP000011115"/>
    </source>
</evidence>
<keyword evidence="1" id="KW-0812">Transmembrane</keyword>
<dbReference type="Proteomes" id="UP000011115">
    <property type="component" value="Unassembled WGS sequence"/>
</dbReference>
<organism evidence="2 3">
    <name type="scientific">Solanum tuberosum</name>
    <name type="common">Potato</name>
    <dbReference type="NCBI Taxonomy" id="4113"/>
    <lineage>
        <taxon>Eukaryota</taxon>
        <taxon>Viridiplantae</taxon>
        <taxon>Streptophyta</taxon>
        <taxon>Embryophyta</taxon>
        <taxon>Tracheophyta</taxon>
        <taxon>Spermatophyta</taxon>
        <taxon>Magnoliopsida</taxon>
        <taxon>eudicotyledons</taxon>
        <taxon>Gunneridae</taxon>
        <taxon>Pentapetalae</taxon>
        <taxon>asterids</taxon>
        <taxon>lamiids</taxon>
        <taxon>Solanales</taxon>
        <taxon>Solanaceae</taxon>
        <taxon>Solanoideae</taxon>
        <taxon>Solaneae</taxon>
        <taxon>Solanum</taxon>
    </lineage>
</organism>
<dbReference type="PaxDb" id="4113-PGSC0003DMT400090915"/>
<dbReference type="InParanoid" id="M1DLH2"/>
<proteinExistence type="predicted"/>
<dbReference type="Gramene" id="PGSC0003DMT400090915">
    <property type="protein sequence ID" value="PGSC0003DMT400090915"/>
    <property type="gene ID" value="PGSC0003DMG400040486"/>
</dbReference>
<dbReference type="AlphaFoldDB" id="M1DLH2"/>